<dbReference type="InterPro" id="IPR013324">
    <property type="entry name" value="RNA_pol_sigma_r3/r4-like"/>
</dbReference>
<gene>
    <name evidence="15" type="ORF">E3N88_07284</name>
    <name evidence="14" type="ORF">E3N88_41796</name>
</gene>
<keyword evidence="2 12" id="KW-0853">WD repeat</keyword>
<dbReference type="NCBIfam" id="TIGR02937">
    <property type="entry name" value="sigma70-ECF"/>
    <property type="match status" value="1"/>
</dbReference>
<dbReference type="InterPro" id="IPR056150">
    <property type="entry name" value="WD40_CDC20-Fz"/>
</dbReference>
<keyword evidence="8" id="KW-0238">DNA-binding</keyword>
<dbReference type="SUPFAM" id="SSF88659">
    <property type="entry name" value="Sigma3 and sigma4 domains of RNA polymerase sigma factors"/>
    <property type="match status" value="2"/>
</dbReference>
<name>A0A5N6LJT3_9ASTR</name>
<dbReference type="GO" id="GO:0031145">
    <property type="term" value="P:anaphase-promoting complex-dependent catabolic process"/>
    <property type="evidence" value="ECO:0007669"/>
    <property type="project" value="TreeGrafter"/>
</dbReference>
<dbReference type="GO" id="GO:1905786">
    <property type="term" value="P:positive regulation of anaphase-promoting complex-dependent catabolic process"/>
    <property type="evidence" value="ECO:0007669"/>
    <property type="project" value="TreeGrafter"/>
</dbReference>
<dbReference type="EMBL" id="SZYD01000151">
    <property type="protein sequence ID" value="KAD2132530.1"/>
    <property type="molecule type" value="Genomic_DNA"/>
</dbReference>
<dbReference type="UniPathway" id="UPA00143"/>
<dbReference type="InterPro" id="IPR001680">
    <property type="entry name" value="WD40_rpt"/>
</dbReference>
<dbReference type="InterPro" id="IPR011047">
    <property type="entry name" value="Quinoprotein_ADH-like_sf"/>
</dbReference>
<dbReference type="SUPFAM" id="SSF50998">
    <property type="entry name" value="Quinoprotein alcohol dehydrogenase-like"/>
    <property type="match status" value="1"/>
</dbReference>
<dbReference type="GO" id="GO:0005829">
    <property type="term" value="C:cytosol"/>
    <property type="evidence" value="ECO:0007669"/>
    <property type="project" value="UniProtKB-ARBA"/>
</dbReference>
<evidence type="ECO:0000256" key="12">
    <source>
        <dbReference type="PROSITE-ProRule" id="PRU00221"/>
    </source>
</evidence>
<evidence type="ECO:0000313" key="16">
    <source>
        <dbReference type="Proteomes" id="UP000326396"/>
    </source>
</evidence>
<keyword evidence="4" id="KW-0677">Repeat</keyword>
<evidence type="ECO:0000256" key="4">
    <source>
        <dbReference type="ARBA" id="ARBA00022737"/>
    </source>
</evidence>
<keyword evidence="16" id="KW-1185">Reference proteome</keyword>
<evidence type="ECO:0000256" key="3">
    <source>
        <dbReference type="ARBA" id="ARBA00022618"/>
    </source>
</evidence>
<evidence type="ECO:0000259" key="13">
    <source>
        <dbReference type="PROSITE" id="PS00715"/>
    </source>
</evidence>
<accession>A0A5N6LJT3</accession>
<dbReference type="CDD" id="cd06171">
    <property type="entry name" value="Sigma70_r4"/>
    <property type="match status" value="1"/>
</dbReference>
<dbReference type="PANTHER" id="PTHR19918:SF8">
    <property type="entry name" value="FI02843P"/>
    <property type="match status" value="1"/>
</dbReference>
<feature type="repeat" description="WD" evidence="12">
    <location>
        <begin position="257"/>
        <end position="289"/>
    </location>
</feature>
<dbReference type="Pfam" id="PF04542">
    <property type="entry name" value="Sigma70_r2"/>
    <property type="match status" value="1"/>
</dbReference>
<dbReference type="GO" id="GO:0051301">
    <property type="term" value="P:cell division"/>
    <property type="evidence" value="ECO:0007669"/>
    <property type="project" value="UniProtKB-KW"/>
</dbReference>
<evidence type="ECO:0000256" key="5">
    <source>
        <dbReference type="ARBA" id="ARBA00022776"/>
    </source>
</evidence>
<keyword evidence="10" id="KW-0131">Cell cycle</keyword>
<dbReference type="PROSITE" id="PS50294">
    <property type="entry name" value="WD_REPEATS_REGION"/>
    <property type="match status" value="3"/>
</dbReference>
<evidence type="ECO:0000256" key="1">
    <source>
        <dbReference type="ARBA" id="ARBA00006445"/>
    </source>
</evidence>
<dbReference type="OrthoDB" id="10263272at2759"/>
<dbReference type="GO" id="GO:0016987">
    <property type="term" value="F:sigma factor activity"/>
    <property type="evidence" value="ECO:0007669"/>
    <property type="project" value="UniProtKB-KW"/>
</dbReference>
<comment type="caution">
    <text evidence="14">The sequence shown here is derived from an EMBL/GenBank/DDBJ whole genome shotgun (WGS) entry which is preliminary data.</text>
</comment>
<dbReference type="InterPro" id="IPR019775">
    <property type="entry name" value="WD40_repeat_CS"/>
</dbReference>
<evidence type="ECO:0000313" key="15">
    <source>
        <dbReference type="EMBL" id="KAD6796388.1"/>
    </source>
</evidence>
<evidence type="ECO:0000256" key="11">
    <source>
        <dbReference type="ARBA" id="ARBA00023425"/>
    </source>
</evidence>
<dbReference type="SMART" id="SM00320">
    <property type="entry name" value="WD40"/>
    <property type="match status" value="6"/>
</dbReference>
<dbReference type="PROSITE" id="PS00678">
    <property type="entry name" value="WD_REPEATS_1"/>
    <property type="match status" value="1"/>
</dbReference>
<protein>
    <recommendedName>
        <fullName evidence="13">RNA polymerase sigma-70 domain-containing protein</fullName>
    </recommendedName>
</protein>
<dbReference type="PRINTS" id="PR00046">
    <property type="entry name" value="SIGMA70FCT"/>
</dbReference>
<dbReference type="GO" id="GO:0071482">
    <property type="term" value="P:cellular response to light stimulus"/>
    <property type="evidence" value="ECO:0007669"/>
    <property type="project" value="UniProtKB-ARBA"/>
</dbReference>
<dbReference type="InterPro" id="IPR033010">
    <property type="entry name" value="Cdc20/Fizzy"/>
</dbReference>
<dbReference type="InterPro" id="IPR007630">
    <property type="entry name" value="RNA_pol_sigma70_r4"/>
</dbReference>
<reference evidence="14 16" key="1">
    <citation type="submission" date="2019-05" db="EMBL/GenBank/DDBJ databases">
        <title>Mikania micrantha, genome provides insights into the molecular mechanism of rapid growth.</title>
        <authorList>
            <person name="Liu B."/>
        </authorList>
    </citation>
    <scope>NUCLEOTIDE SEQUENCE [LARGE SCALE GENOMIC DNA]</scope>
    <source>
        <strain evidence="14">NLD-2019</strain>
        <tissue evidence="14">Leaf</tissue>
    </source>
</reference>
<evidence type="ECO:0000313" key="14">
    <source>
        <dbReference type="EMBL" id="KAD2132530.1"/>
    </source>
</evidence>
<dbReference type="Gene3D" id="2.130.10.10">
    <property type="entry name" value="YVTN repeat-like/Quinoprotein amine dehydrogenase"/>
    <property type="match status" value="1"/>
</dbReference>
<feature type="repeat" description="WD" evidence="12">
    <location>
        <begin position="393"/>
        <end position="426"/>
    </location>
</feature>
<dbReference type="InterPro" id="IPR036388">
    <property type="entry name" value="WH-like_DNA-bd_sf"/>
</dbReference>
<dbReference type="GO" id="GO:0003677">
    <property type="term" value="F:DNA binding"/>
    <property type="evidence" value="ECO:0007669"/>
    <property type="project" value="UniProtKB-KW"/>
</dbReference>
<dbReference type="Proteomes" id="UP000326396">
    <property type="component" value="Linkage Group LG11"/>
</dbReference>
<dbReference type="InterPro" id="IPR014284">
    <property type="entry name" value="RNA_pol_sigma-70_dom"/>
</dbReference>
<dbReference type="EMBL" id="SZYD01000003">
    <property type="protein sequence ID" value="KAD6796388.1"/>
    <property type="molecule type" value="Genomic_DNA"/>
</dbReference>
<evidence type="ECO:0000256" key="6">
    <source>
        <dbReference type="ARBA" id="ARBA00023015"/>
    </source>
</evidence>
<keyword evidence="5" id="KW-0498">Mitosis</keyword>
<dbReference type="Gene3D" id="1.10.601.10">
    <property type="entry name" value="RNA Polymerase Primary Sigma Factor"/>
    <property type="match status" value="1"/>
</dbReference>
<dbReference type="GO" id="GO:1990757">
    <property type="term" value="F:ubiquitin ligase activator activity"/>
    <property type="evidence" value="ECO:0007669"/>
    <property type="project" value="TreeGrafter"/>
</dbReference>
<dbReference type="InterPro" id="IPR015943">
    <property type="entry name" value="WD40/YVTN_repeat-like_dom_sf"/>
</dbReference>
<keyword evidence="6" id="KW-0805">Transcription regulation</keyword>
<sequence>MDAGSQCSSVTKSQSRDPLYEQLLRRKKSRENLDRFIPNRSAMDFGYAHYMLTETKNHNEKTIAISPSREAYRKRLADSLNMNRTRILAFKNKPSTSTDIINNCSSFLLSEPVKSRRYIPQTSERTLDAPDLQDDYYLNLLDWGGNNVVAIALAYTVYLWDATDGKTSEIVTVDDDIGPVTSVKWAPDGRHIAVGLNNSDVQLWDSTSNKLLRTLRGCHHARVGSLDWNKHILTTGGMDGRIINNDDRIRSHIVQTYLGHHQEVCGLKWSTSGQQLASGGNDNLLHIWDRSVASVNSLTQWLHRLEDHTAAVKALAWCPFQVNLLASGGGGVDKCIKFWNTHTGTCLNSVDTGSQVCALLWNEHERELLSSHGFTQNQLTLWKYPSMIKMAELTGHKSPVLFMATSPDGCTVASAAGDETLRLWNVFGSPEVAAKAATRKTVPEPFSYVNQIMHKWQTSSRNTGPSIHPICEKTGTGAFKLMFRAMGSAVLVHKQASCGRGSTLLSKASRSSSPEVMSKRISLDIARHMMFTTMIGLRTGNRLLGSSYFYSVATEKLLCRSNIGFMFVFTKNMITTKKSSNYNPSTVAKRDAQAPNALKDHVTMGSNHSSCRDQRVHIFDHFENEACKHELTVEVLLHLQKSLLEKQWNSSTDRNITTSILTEKNIKKIHVTGSQISARRRRLDAREKIKNSSGKKDVSVEYLKNSCSSIDVDFLHNQFKSSVKGVKNEVLLTHSEVMVLSKKIKTGILFEQQKLRLKKKLGYEPSEEQLATSLRISKTDLRVKQIECRLARQTLTMSNVRLVMSIAQKYENMGAQMADLIQGGLIGLLCGIEKYDASRGFKMSTYVYWWIRQGVSKALMENSKILRLPTHLHERQTAIRNAKIKLEEQGISPSIDRIAESLNISRKKVMNATQAITKVFSLDTGQTHDKDIADNCMESDPWHGVGEKALKDEVNNLITKTLGKRERHIIRLYYGLDNECLTWEDIGKRIGLSREGVRQIGLVALEKLKHAARSTRLEAMLVKY</sequence>
<dbReference type="AlphaFoldDB" id="A0A5N6LJT3"/>
<comment type="function">
    <text evidence="11">Component of the anaphase promoting complex/cyclosome (APC/C), a cell cycle-regulated E3 ubiquitin-protein ligase complex that controls progression through mitosis and the G1 phase of the cell cycle.</text>
</comment>
<dbReference type="InterPro" id="IPR013325">
    <property type="entry name" value="RNA_pol_sigma_r2"/>
</dbReference>
<dbReference type="GO" id="GO:0005680">
    <property type="term" value="C:anaphase-promoting complex"/>
    <property type="evidence" value="ECO:0007669"/>
    <property type="project" value="TreeGrafter"/>
</dbReference>
<keyword evidence="9" id="KW-0804">Transcription</keyword>
<keyword evidence="3" id="KW-0132">Cell division</keyword>
<dbReference type="GO" id="GO:0006352">
    <property type="term" value="P:DNA-templated transcription initiation"/>
    <property type="evidence" value="ECO:0007669"/>
    <property type="project" value="InterPro"/>
</dbReference>
<dbReference type="Gene3D" id="1.10.10.10">
    <property type="entry name" value="Winged helix-like DNA-binding domain superfamily/Winged helix DNA-binding domain"/>
    <property type="match status" value="2"/>
</dbReference>
<evidence type="ECO:0000256" key="10">
    <source>
        <dbReference type="ARBA" id="ARBA00023306"/>
    </source>
</evidence>
<dbReference type="PROSITE" id="PS50082">
    <property type="entry name" value="WD_REPEATS_2"/>
    <property type="match status" value="3"/>
</dbReference>
<keyword evidence="7" id="KW-0731">Sigma factor</keyword>
<evidence type="ECO:0000256" key="8">
    <source>
        <dbReference type="ARBA" id="ARBA00023125"/>
    </source>
</evidence>
<dbReference type="GO" id="GO:0010997">
    <property type="term" value="F:anaphase-promoting complex binding"/>
    <property type="evidence" value="ECO:0007669"/>
    <property type="project" value="InterPro"/>
</dbReference>
<evidence type="ECO:0000256" key="2">
    <source>
        <dbReference type="ARBA" id="ARBA00022574"/>
    </source>
</evidence>
<dbReference type="InterPro" id="IPR007627">
    <property type="entry name" value="RNA_pol_sigma70_r2"/>
</dbReference>
<dbReference type="Pfam" id="PF04539">
    <property type="entry name" value="Sigma70_r3"/>
    <property type="match status" value="1"/>
</dbReference>
<dbReference type="Pfam" id="PF04545">
    <property type="entry name" value="Sigma70_r4"/>
    <property type="match status" value="1"/>
</dbReference>
<comment type="similarity">
    <text evidence="1">Belongs to the WD repeat CDC20/Fizzy family.</text>
</comment>
<dbReference type="InterPro" id="IPR007624">
    <property type="entry name" value="RNA_pol_sigma70_r3"/>
</dbReference>
<feature type="domain" description="RNA polymerase sigma-70" evidence="13">
    <location>
        <begin position="819"/>
        <end position="832"/>
    </location>
</feature>
<dbReference type="PROSITE" id="PS00715">
    <property type="entry name" value="SIGMA70_1"/>
    <property type="match status" value="1"/>
</dbReference>
<dbReference type="InterPro" id="IPR000943">
    <property type="entry name" value="RNA_pol_sigma70"/>
</dbReference>
<dbReference type="Pfam" id="PF24807">
    <property type="entry name" value="WD40_CDC20-Fz"/>
    <property type="match status" value="1"/>
</dbReference>
<feature type="repeat" description="WD" evidence="12">
    <location>
        <begin position="173"/>
        <end position="214"/>
    </location>
</feature>
<dbReference type="PANTHER" id="PTHR19918">
    <property type="entry name" value="CELL DIVISION CYCLE 20 CDC20 FIZZY -RELATED"/>
    <property type="match status" value="1"/>
</dbReference>
<dbReference type="GO" id="GO:0016567">
    <property type="term" value="P:protein ubiquitination"/>
    <property type="evidence" value="ECO:0007669"/>
    <property type="project" value="UniProtKB-UniPathway"/>
</dbReference>
<evidence type="ECO:0000256" key="7">
    <source>
        <dbReference type="ARBA" id="ARBA00023082"/>
    </source>
</evidence>
<evidence type="ECO:0000256" key="9">
    <source>
        <dbReference type="ARBA" id="ARBA00023163"/>
    </source>
</evidence>
<dbReference type="SUPFAM" id="SSF88946">
    <property type="entry name" value="Sigma2 domain of RNA polymerase sigma factors"/>
    <property type="match status" value="1"/>
</dbReference>
<organism evidence="14 16">
    <name type="scientific">Mikania micrantha</name>
    <name type="common">bitter vine</name>
    <dbReference type="NCBI Taxonomy" id="192012"/>
    <lineage>
        <taxon>Eukaryota</taxon>
        <taxon>Viridiplantae</taxon>
        <taxon>Streptophyta</taxon>
        <taxon>Embryophyta</taxon>
        <taxon>Tracheophyta</taxon>
        <taxon>Spermatophyta</taxon>
        <taxon>Magnoliopsida</taxon>
        <taxon>eudicotyledons</taxon>
        <taxon>Gunneridae</taxon>
        <taxon>Pentapetalae</taxon>
        <taxon>asterids</taxon>
        <taxon>campanulids</taxon>
        <taxon>Asterales</taxon>
        <taxon>Asteraceae</taxon>
        <taxon>Asteroideae</taxon>
        <taxon>Heliantheae alliance</taxon>
        <taxon>Eupatorieae</taxon>
        <taxon>Mikania</taxon>
    </lineage>
</organism>
<proteinExistence type="inferred from homology"/>